<gene>
    <name evidence="3" type="ORF">CEN89_704</name>
</gene>
<evidence type="ECO:0000313" key="3">
    <source>
        <dbReference type="EMBL" id="TSC92422.1"/>
    </source>
</evidence>
<evidence type="ECO:0000259" key="1">
    <source>
        <dbReference type="Pfam" id="PF00534"/>
    </source>
</evidence>
<feature type="domain" description="Glycosyltransferase subfamily 4-like N-terminal" evidence="2">
    <location>
        <begin position="18"/>
        <end position="139"/>
    </location>
</feature>
<dbReference type="AlphaFoldDB" id="A0A554LHT5"/>
<dbReference type="Gene3D" id="3.40.50.2000">
    <property type="entry name" value="Glycogen Phosphorylase B"/>
    <property type="match status" value="2"/>
</dbReference>
<dbReference type="InterPro" id="IPR028098">
    <property type="entry name" value="Glyco_trans_4-like_N"/>
</dbReference>
<dbReference type="PANTHER" id="PTHR12526:SF595">
    <property type="entry name" value="BLL5217 PROTEIN"/>
    <property type="match status" value="1"/>
</dbReference>
<feature type="domain" description="Glycosyl transferase family 1" evidence="1">
    <location>
        <begin position="179"/>
        <end position="322"/>
    </location>
</feature>
<dbReference type="CDD" id="cd03802">
    <property type="entry name" value="GT4_AviGT4-like"/>
    <property type="match status" value="1"/>
</dbReference>
<dbReference type="Proteomes" id="UP000315689">
    <property type="component" value="Unassembled WGS sequence"/>
</dbReference>
<dbReference type="Pfam" id="PF13439">
    <property type="entry name" value="Glyco_transf_4"/>
    <property type="match status" value="1"/>
</dbReference>
<sequence>MKIAIVSPVMVPVPPLKYGGIERIVDELARGLAKRKHKVTVFCAGDSTIEGENLFRVESSPYSTKECLEENRAWEIRQLLSVLSRQREFDVIHFNYEPIVCRLNIDGVNINLLDFFATPLALTFHNTTYIPEHIKYYRKTESLHRHNMIFISENQRQPVSFFPRSQVIYNALPLEQFPFEDKKEDYLLFLGRIANFKGILEAIEVAKKTKIPLKIVAKIDRVDQKFYKKEVEAHIDGKLIQYMGEADFAGKVEYFKKARCLLFPILWEEPFGLVMTEALACGTPVIAFRRGSVPEIIQDGINGYIVDTVDEMVDAIGKLKNISSLNCRKSVEERFSLERMVKEYENLFSKLASK</sequence>
<protein>
    <submittedName>
        <fullName evidence="3">Glycosyl transferase, group 1</fullName>
    </submittedName>
</protein>
<dbReference type="PANTHER" id="PTHR12526">
    <property type="entry name" value="GLYCOSYLTRANSFERASE"/>
    <property type="match status" value="1"/>
</dbReference>
<proteinExistence type="predicted"/>
<keyword evidence="3" id="KW-0808">Transferase</keyword>
<comment type="caution">
    <text evidence="3">The sequence shown here is derived from an EMBL/GenBank/DDBJ whole genome shotgun (WGS) entry which is preliminary data.</text>
</comment>
<evidence type="ECO:0000259" key="2">
    <source>
        <dbReference type="Pfam" id="PF13439"/>
    </source>
</evidence>
<name>A0A554LHT5_9BACT</name>
<organism evidence="3 4">
    <name type="scientific">Candidatus Berkelbacteria bacterium Licking1014_7</name>
    <dbReference type="NCBI Taxonomy" id="2017147"/>
    <lineage>
        <taxon>Bacteria</taxon>
        <taxon>Candidatus Berkelbacteria</taxon>
    </lineage>
</organism>
<dbReference type="EMBL" id="VMGK01000028">
    <property type="protein sequence ID" value="TSC92422.1"/>
    <property type="molecule type" value="Genomic_DNA"/>
</dbReference>
<dbReference type="GO" id="GO:0016757">
    <property type="term" value="F:glycosyltransferase activity"/>
    <property type="evidence" value="ECO:0007669"/>
    <property type="project" value="InterPro"/>
</dbReference>
<dbReference type="Pfam" id="PF00534">
    <property type="entry name" value="Glycos_transf_1"/>
    <property type="match status" value="1"/>
</dbReference>
<evidence type="ECO:0000313" key="4">
    <source>
        <dbReference type="Proteomes" id="UP000315689"/>
    </source>
</evidence>
<accession>A0A554LHT5</accession>
<dbReference type="InterPro" id="IPR001296">
    <property type="entry name" value="Glyco_trans_1"/>
</dbReference>
<reference evidence="3 4" key="1">
    <citation type="submission" date="2017-07" db="EMBL/GenBank/DDBJ databases">
        <title>Mechanisms for carbon and nitrogen cycling indicate functional differentiation within the Candidate Phyla Radiation.</title>
        <authorList>
            <person name="Danczak R.E."/>
            <person name="Johnston M.D."/>
            <person name="Kenah C."/>
            <person name="Slattery M."/>
            <person name="Wrighton K.C."/>
            <person name="Wilkins M.J."/>
        </authorList>
    </citation>
    <scope>NUCLEOTIDE SEQUENCE [LARGE SCALE GENOMIC DNA]</scope>
    <source>
        <strain evidence="3">Licking1014_7</strain>
    </source>
</reference>
<dbReference type="SUPFAM" id="SSF53756">
    <property type="entry name" value="UDP-Glycosyltransferase/glycogen phosphorylase"/>
    <property type="match status" value="1"/>
</dbReference>